<gene>
    <name evidence="4" type="ORF">STAS_12866</name>
</gene>
<proteinExistence type="inferred from homology"/>
<evidence type="ECO:0000313" key="5">
    <source>
        <dbReference type="Proteomes" id="UP000325081"/>
    </source>
</evidence>
<evidence type="ECO:0000259" key="3">
    <source>
        <dbReference type="Pfam" id="PF11250"/>
    </source>
</evidence>
<dbReference type="PANTHER" id="PTHR33155">
    <property type="entry name" value="FANTASTIC FOUR-LIKE PROTEIN (DUF3049)"/>
    <property type="match status" value="1"/>
</dbReference>
<comment type="similarity">
    <text evidence="1">Belongs to the fantastic four family.</text>
</comment>
<name>A0A5A7PUK5_STRAF</name>
<evidence type="ECO:0000256" key="1">
    <source>
        <dbReference type="ARBA" id="ARBA00008690"/>
    </source>
</evidence>
<dbReference type="Proteomes" id="UP000325081">
    <property type="component" value="Unassembled WGS sequence"/>
</dbReference>
<feature type="domain" description="FAF" evidence="3">
    <location>
        <begin position="204"/>
        <end position="250"/>
    </location>
</feature>
<dbReference type="EMBL" id="BKCP01005183">
    <property type="protein sequence ID" value="GER36530.1"/>
    <property type="molecule type" value="Genomic_DNA"/>
</dbReference>
<protein>
    <recommendedName>
        <fullName evidence="3">FAF domain-containing protein</fullName>
    </recommendedName>
</protein>
<reference evidence="5" key="1">
    <citation type="journal article" date="2019" name="Curr. Biol.">
        <title>Genome Sequence of Striga asiatica Provides Insight into the Evolution of Plant Parasitism.</title>
        <authorList>
            <person name="Yoshida S."/>
            <person name="Kim S."/>
            <person name="Wafula E.K."/>
            <person name="Tanskanen J."/>
            <person name="Kim Y.M."/>
            <person name="Honaas L."/>
            <person name="Yang Z."/>
            <person name="Spallek T."/>
            <person name="Conn C.E."/>
            <person name="Ichihashi Y."/>
            <person name="Cheong K."/>
            <person name="Cui S."/>
            <person name="Der J.P."/>
            <person name="Gundlach H."/>
            <person name="Jiao Y."/>
            <person name="Hori C."/>
            <person name="Ishida J.K."/>
            <person name="Kasahara H."/>
            <person name="Kiba T."/>
            <person name="Kim M.S."/>
            <person name="Koo N."/>
            <person name="Laohavisit A."/>
            <person name="Lee Y.H."/>
            <person name="Lumba S."/>
            <person name="McCourt P."/>
            <person name="Mortimer J.C."/>
            <person name="Mutuku J.M."/>
            <person name="Nomura T."/>
            <person name="Sasaki-Sekimoto Y."/>
            <person name="Seto Y."/>
            <person name="Wang Y."/>
            <person name="Wakatake T."/>
            <person name="Sakakibara H."/>
            <person name="Demura T."/>
            <person name="Yamaguchi S."/>
            <person name="Yoneyama K."/>
            <person name="Manabe R.I."/>
            <person name="Nelson D.C."/>
            <person name="Schulman A.H."/>
            <person name="Timko M.P."/>
            <person name="dePamphilis C.W."/>
            <person name="Choi D."/>
            <person name="Shirasu K."/>
        </authorList>
    </citation>
    <scope>NUCLEOTIDE SEQUENCE [LARGE SCALE GENOMIC DNA]</scope>
    <source>
        <strain evidence="5">cv. UVA1</strain>
    </source>
</reference>
<organism evidence="4 5">
    <name type="scientific">Striga asiatica</name>
    <name type="common">Asiatic witchweed</name>
    <name type="synonym">Buchnera asiatica</name>
    <dbReference type="NCBI Taxonomy" id="4170"/>
    <lineage>
        <taxon>Eukaryota</taxon>
        <taxon>Viridiplantae</taxon>
        <taxon>Streptophyta</taxon>
        <taxon>Embryophyta</taxon>
        <taxon>Tracheophyta</taxon>
        <taxon>Spermatophyta</taxon>
        <taxon>Magnoliopsida</taxon>
        <taxon>eudicotyledons</taxon>
        <taxon>Gunneridae</taxon>
        <taxon>Pentapetalae</taxon>
        <taxon>asterids</taxon>
        <taxon>lamiids</taxon>
        <taxon>Lamiales</taxon>
        <taxon>Orobanchaceae</taxon>
        <taxon>Buchnereae</taxon>
        <taxon>Striga</taxon>
    </lineage>
</organism>
<feature type="compositionally biased region" description="Low complexity" evidence="2">
    <location>
        <begin position="60"/>
        <end position="75"/>
    </location>
</feature>
<comment type="caution">
    <text evidence="4">The sequence shown here is derived from an EMBL/GenBank/DDBJ whole genome shotgun (WGS) entry which is preliminary data.</text>
</comment>
<dbReference type="OrthoDB" id="1303570at2759"/>
<dbReference type="InterPro" id="IPR046431">
    <property type="entry name" value="FAF_dom"/>
</dbReference>
<evidence type="ECO:0000256" key="2">
    <source>
        <dbReference type="SAM" id="MobiDB-lite"/>
    </source>
</evidence>
<dbReference type="InterPro" id="IPR021410">
    <property type="entry name" value="FAF"/>
</dbReference>
<dbReference type="Pfam" id="PF11250">
    <property type="entry name" value="FAF"/>
    <property type="match status" value="1"/>
</dbReference>
<dbReference type="PANTHER" id="PTHR33155:SF3">
    <property type="entry name" value="PROTEIN FAF-LIKE, CHLOROPLASTIC"/>
    <property type="match status" value="1"/>
</dbReference>
<dbReference type="AlphaFoldDB" id="A0A5A7PUK5"/>
<keyword evidence="5" id="KW-1185">Reference proteome</keyword>
<accession>A0A5A7PUK5</accession>
<feature type="region of interest" description="Disordered" evidence="2">
    <location>
        <begin position="60"/>
        <end position="132"/>
    </location>
</feature>
<sequence>MPCKTSPNHIPMIPSGTKQGIVTILGSDNKPAAAASIRRTLSADMSSRQWLHQNIIFPSSSHSSYSSSSYSSSSSAEEEEQFNRTPDQDEVWRSIQASNNRASRQETDRPWGSILSHKSEPSSLPQTTPYVHPGLVKSRMTQRSLEICTESLGSETGSDCYFPSTENQLHFENRAQTQREYHYKLDLYADVQVVKYKSAPARPLPPPLPSAHRQLQARRENGRLVLEAVPVSPKNNFRVLRQGGRLVLTLMGTRGERVFADDDGDNDDGGDGKGEEFVVENKMSNIGLPEKRLMMKKFVVVGNVSAALACKEEEEDEISVVPQSLPVAPRVGRLNVYEYFWKNKSNGFGSFVGSVPNTALVNPIVSSVPKAVKSKISINGGNNNNSNRSEYENRDFMIRRGSKGDDLVTYMKGCKEPRRLCLNWEPYCIATS</sequence>
<evidence type="ECO:0000313" key="4">
    <source>
        <dbReference type="EMBL" id="GER36530.1"/>
    </source>
</evidence>